<evidence type="ECO:0000256" key="1">
    <source>
        <dbReference type="SAM" id="MobiDB-lite"/>
    </source>
</evidence>
<feature type="compositionally biased region" description="Basic and acidic residues" evidence="1">
    <location>
        <begin position="36"/>
        <end position="58"/>
    </location>
</feature>
<protein>
    <submittedName>
        <fullName evidence="2">Actin-related protein 4A</fullName>
    </submittedName>
</protein>
<feature type="region of interest" description="Disordered" evidence="1">
    <location>
        <begin position="36"/>
        <end position="61"/>
    </location>
</feature>
<dbReference type="Proteomes" id="UP000187455">
    <property type="component" value="Unassembled WGS sequence"/>
</dbReference>
<name>A0A1R0H364_9FUNG</name>
<gene>
    <name evidence="2" type="ORF">AYI68_g2272</name>
</gene>
<keyword evidence="3" id="KW-1185">Reference proteome</keyword>
<sequence length="124" mass="13988">MPTYGGGEDSPQIYFPTDVGYIDEDCDGAVEIHSDKNHIEETADGDKMDIEEKEQGDGKKRRKYYVGNEGSTLFLPNKEVKKVVSQGKIEDWDAYERIVASVLTDSLMLPRGENPVLFSEPNWN</sequence>
<comment type="caution">
    <text evidence="2">The sequence shown here is derived from an EMBL/GenBank/DDBJ whole genome shotgun (WGS) entry which is preliminary data.</text>
</comment>
<dbReference type="STRING" id="133383.A0A1R0H364"/>
<dbReference type="InterPro" id="IPR004000">
    <property type="entry name" value="Actin"/>
</dbReference>
<organism evidence="2 3">
    <name type="scientific">Smittium mucronatum</name>
    <dbReference type="NCBI Taxonomy" id="133383"/>
    <lineage>
        <taxon>Eukaryota</taxon>
        <taxon>Fungi</taxon>
        <taxon>Fungi incertae sedis</taxon>
        <taxon>Zoopagomycota</taxon>
        <taxon>Kickxellomycotina</taxon>
        <taxon>Harpellomycetes</taxon>
        <taxon>Harpellales</taxon>
        <taxon>Legeriomycetaceae</taxon>
        <taxon>Smittium</taxon>
    </lineage>
</organism>
<evidence type="ECO:0000313" key="2">
    <source>
        <dbReference type="EMBL" id="OLY83586.1"/>
    </source>
</evidence>
<dbReference type="OrthoDB" id="5132116at2759"/>
<evidence type="ECO:0000313" key="3">
    <source>
        <dbReference type="Proteomes" id="UP000187455"/>
    </source>
</evidence>
<dbReference type="SUPFAM" id="SSF53067">
    <property type="entry name" value="Actin-like ATPase domain"/>
    <property type="match status" value="1"/>
</dbReference>
<dbReference type="Gene3D" id="3.30.420.40">
    <property type="match status" value="1"/>
</dbReference>
<dbReference type="Pfam" id="PF00022">
    <property type="entry name" value="Actin"/>
    <property type="match status" value="1"/>
</dbReference>
<dbReference type="AlphaFoldDB" id="A0A1R0H364"/>
<reference evidence="2 3" key="1">
    <citation type="journal article" date="2016" name="Mol. Biol. Evol.">
        <title>Genome-Wide Survey of Gut Fungi (Harpellales) Reveals the First Horizontally Transferred Ubiquitin Gene from a Mosquito Host.</title>
        <authorList>
            <person name="Wang Y."/>
            <person name="White M.M."/>
            <person name="Kvist S."/>
            <person name="Moncalvo J.M."/>
        </authorList>
    </citation>
    <scope>NUCLEOTIDE SEQUENCE [LARGE SCALE GENOMIC DNA]</scope>
    <source>
        <strain evidence="2 3">ALG-7-W6</strain>
    </source>
</reference>
<feature type="non-terminal residue" evidence="2">
    <location>
        <position position="124"/>
    </location>
</feature>
<dbReference type="EMBL" id="LSSL01000833">
    <property type="protein sequence ID" value="OLY83586.1"/>
    <property type="molecule type" value="Genomic_DNA"/>
</dbReference>
<dbReference type="InterPro" id="IPR043129">
    <property type="entry name" value="ATPase_NBD"/>
</dbReference>
<accession>A0A1R0H364</accession>
<proteinExistence type="predicted"/>